<dbReference type="SUPFAM" id="SSF52047">
    <property type="entry name" value="RNI-like"/>
    <property type="match status" value="1"/>
</dbReference>
<feature type="compositionally biased region" description="Acidic residues" evidence="1">
    <location>
        <begin position="463"/>
        <end position="487"/>
    </location>
</feature>
<dbReference type="AlphaFoldDB" id="A0A4Y9YGT2"/>
<dbReference type="Gene3D" id="3.80.10.10">
    <property type="entry name" value="Ribonuclease Inhibitor"/>
    <property type="match status" value="1"/>
</dbReference>
<feature type="compositionally biased region" description="Basic and acidic residues" evidence="1">
    <location>
        <begin position="450"/>
        <end position="462"/>
    </location>
</feature>
<evidence type="ECO:0000313" key="3">
    <source>
        <dbReference type="Proteomes" id="UP000298390"/>
    </source>
</evidence>
<comment type="caution">
    <text evidence="2">The sequence shown here is derived from an EMBL/GenBank/DDBJ whole genome shotgun (WGS) entry which is preliminary data.</text>
</comment>
<dbReference type="InterPro" id="IPR032675">
    <property type="entry name" value="LRR_dom_sf"/>
</dbReference>
<dbReference type="EMBL" id="SEKV01000270">
    <property type="protein sequence ID" value="TFY60129.1"/>
    <property type="molecule type" value="Genomic_DNA"/>
</dbReference>
<organism evidence="2 3">
    <name type="scientific">Rhodofomes roseus</name>
    <dbReference type="NCBI Taxonomy" id="34475"/>
    <lineage>
        <taxon>Eukaryota</taxon>
        <taxon>Fungi</taxon>
        <taxon>Dikarya</taxon>
        <taxon>Basidiomycota</taxon>
        <taxon>Agaricomycotina</taxon>
        <taxon>Agaricomycetes</taxon>
        <taxon>Polyporales</taxon>
        <taxon>Rhodofomes</taxon>
    </lineage>
</organism>
<dbReference type="STRING" id="34475.A0A4Y9YGT2"/>
<evidence type="ECO:0000313" key="2">
    <source>
        <dbReference type="EMBL" id="TFY60129.1"/>
    </source>
</evidence>
<evidence type="ECO:0000256" key="1">
    <source>
        <dbReference type="SAM" id="MobiDB-lite"/>
    </source>
</evidence>
<accession>A0A4Y9YGT2</accession>
<gene>
    <name evidence="2" type="ORF">EVJ58_g5338</name>
</gene>
<name>A0A4Y9YGT2_9APHY</name>
<proteinExistence type="predicted"/>
<reference evidence="2 3" key="1">
    <citation type="submission" date="2019-01" db="EMBL/GenBank/DDBJ databases">
        <title>Genome sequencing of the rare red list fungi Fomitopsis rosea.</title>
        <authorList>
            <person name="Buettner E."/>
            <person name="Kellner H."/>
        </authorList>
    </citation>
    <scope>NUCLEOTIDE SEQUENCE [LARGE SCALE GENOMIC DNA]</scope>
    <source>
        <strain evidence="2 3">DSM 105464</strain>
    </source>
</reference>
<feature type="region of interest" description="Disordered" evidence="1">
    <location>
        <begin position="450"/>
        <end position="487"/>
    </location>
</feature>
<sequence length="487" mass="54731">MDLLFLHYSRIKRIDLAIRNKPNPLSFILKDLPALVSLSLALDMHELTRRTPNLLNIPSLRHLSLRGVTPDWGTMPLSQLTSLLLSGISFSADAPFISPLEACTSLEALQISFQASNTFPSTAHHTLSFPRMQHMQLYGAPAHIAHFLAQVSLPRHARLSLEPTFHPRYGNGDVDTAPVLQAFLPKVTGHLPYLSEARHLMMWVDIFYGDNVYITMYADVERTAFWDLKPWRSCRSTGGQYPDYEVPFKPLPGGPMVPLFFFIKGAGRQWREDVTDHSLKRMLHDLMPELDRLFPSSLETLILRGTTSLVDTQTWAHTLAAFPNIKQLEIIGQECDIDGFAEALEPTSAGMPCARLRELALQYEPQKQDGSLTILQTLRAVLQKRAEVAGGSRLQALSLLMVPARPRGYGLLPRVWLAEESRAAFDETLGDLESMVVSFVFGQIASVPVKRKDEGGQGQERDLGEDDFLEDQWSSEDQDQWSPESEE</sequence>
<dbReference type="Proteomes" id="UP000298390">
    <property type="component" value="Unassembled WGS sequence"/>
</dbReference>
<protein>
    <submittedName>
        <fullName evidence="2">Uncharacterized protein</fullName>
    </submittedName>
</protein>